<evidence type="ECO:0000313" key="11">
    <source>
        <dbReference type="EnsemblMetazoa" id="CapteP227615"/>
    </source>
</evidence>
<dbReference type="Proteomes" id="UP000014760">
    <property type="component" value="Unassembled WGS sequence"/>
</dbReference>
<dbReference type="GO" id="GO:0006565">
    <property type="term" value="P:L-serine catabolic process"/>
    <property type="evidence" value="ECO:0007669"/>
    <property type="project" value="TreeGrafter"/>
</dbReference>
<protein>
    <recommendedName>
        <fullName evidence="3">L-serine ammonia-lyase</fullName>
        <ecNumber evidence="3">4.3.1.17</ecNumber>
    </recommendedName>
    <alternativeName>
        <fullName evidence="6">L-serine deaminase</fullName>
    </alternativeName>
    <alternativeName>
        <fullName evidence="7">L-threonine dehydratase</fullName>
    </alternativeName>
</protein>
<dbReference type="InterPro" id="IPR050147">
    <property type="entry name" value="Ser/Thr_Dehydratase"/>
</dbReference>
<dbReference type="PROSITE" id="PS00165">
    <property type="entry name" value="DEHYDRATASE_SER_THR"/>
    <property type="match status" value="1"/>
</dbReference>
<sequence>MERLNVDCIPLEDIRKAQRVLYESGGVVKTPLVPLNVDIPGKKIFLKLENLQPVHSFKIRGAGNAIHSLNKEDLEDGIFTSSAGNFAQGLAFNAQKLGVECTVLVPDSCSESKLNAIKYYGGIVKKIPWKDWWKVMETHQFEGIGPQRFIHPVCDADVIAGNGSIGLEILEDLPEVDIIVSPYGGGGCVCGVASVMKALKPQTRMFVCEDEGAAPLAASLAAGEVTSVANHRSSFVDGMCGKSVFPAMWRLARSLVEGSYTLSLREICDAVKLLVEKNCIVAEGAGAAPVAAALREDFPPGNIVCIVSGGNIDTEKLVTILQGDIPA</sequence>
<dbReference type="GO" id="GO:0009097">
    <property type="term" value="P:isoleucine biosynthetic process"/>
    <property type="evidence" value="ECO:0007669"/>
    <property type="project" value="TreeGrafter"/>
</dbReference>
<reference evidence="10 12" key="2">
    <citation type="journal article" date="2013" name="Nature">
        <title>Insights into bilaterian evolution from three spiralian genomes.</title>
        <authorList>
            <person name="Simakov O."/>
            <person name="Marletaz F."/>
            <person name="Cho S.J."/>
            <person name="Edsinger-Gonzales E."/>
            <person name="Havlak P."/>
            <person name="Hellsten U."/>
            <person name="Kuo D.H."/>
            <person name="Larsson T."/>
            <person name="Lv J."/>
            <person name="Arendt D."/>
            <person name="Savage R."/>
            <person name="Osoegawa K."/>
            <person name="de Jong P."/>
            <person name="Grimwood J."/>
            <person name="Chapman J.A."/>
            <person name="Shapiro H."/>
            <person name="Aerts A."/>
            <person name="Otillar R.P."/>
            <person name="Terry A.Y."/>
            <person name="Boore J.L."/>
            <person name="Grigoriev I.V."/>
            <person name="Lindberg D.R."/>
            <person name="Seaver E.C."/>
            <person name="Weisblat D.A."/>
            <person name="Putnam N.H."/>
            <person name="Rokhsar D.S."/>
        </authorList>
    </citation>
    <scope>NUCLEOTIDE SEQUENCE</scope>
    <source>
        <strain evidence="10 12">I ESC-2004</strain>
    </source>
</reference>
<dbReference type="GO" id="GO:0030170">
    <property type="term" value="F:pyridoxal phosphate binding"/>
    <property type="evidence" value="ECO:0007669"/>
    <property type="project" value="InterPro"/>
</dbReference>
<accession>R7UT95</accession>
<evidence type="ECO:0000256" key="7">
    <source>
        <dbReference type="ARBA" id="ARBA00042605"/>
    </source>
</evidence>
<dbReference type="HOGENOM" id="CLU_021152_4_2_1"/>
<gene>
    <name evidence="10" type="ORF">CAPTEDRAFT_227615</name>
</gene>
<reference evidence="12" key="1">
    <citation type="submission" date="2012-12" db="EMBL/GenBank/DDBJ databases">
        <authorList>
            <person name="Hellsten U."/>
            <person name="Grimwood J."/>
            <person name="Chapman J.A."/>
            <person name="Shapiro H."/>
            <person name="Aerts A."/>
            <person name="Otillar R.P."/>
            <person name="Terry A.Y."/>
            <person name="Boore J.L."/>
            <person name="Simakov O."/>
            <person name="Marletaz F."/>
            <person name="Cho S.-J."/>
            <person name="Edsinger-Gonzales E."/>
            <person name="Havlak P."/>
            <person name="Kuo D.-H."/>
            <person name="Larsson T."/>
            <person name="Lv J."/>
            <person name="Arendt D."/>
            <person name="Savage R."/>
            <person name="Osoegawa K."/>
            <person name="de Jong P."/>
            <person name="Lindberg D.R."/>
            <person name="Seaver E.C."/>
            <person name="Weisblat D.A."/>
            <person name="Putnam N.H."/>
            <person name="Grigoriev I.V."/>
            <person name="Rokhsar D.S."/>
        </authorList>
    </citation>
    <scope>NUCLEOTIDE SEQUENCE</scope>
    <source>
        <strain evidence="12">I ESC-2004</strain>
    </source>
</reference>
<dbReference type="InterPro" id="IPR036052">
    <property type="entry name" value="TrpB-like_PALP_sf"/>
</dbReference>
<dbReference type="GO" id="GO:0003941">
    <property type="term" value="F:L-serine ammonia-lyase activity"/>
    <property type="evidence" value="ECO:0007669"/>
    <property type="project" value="UniProtKB-EC"/>
</dbReference>
<keyword evidence="5" id="KW-0456">Lyase</keyword>
<evidence type="ECO:0000256" key="6">
    <source>
        <dbReference type="ARBA" id="ARBA00041766"/>
    </source>
</evidence>
<dbReference type="EnsemblMetazoa" id="CapteT227615">
    <property type="protein sequence ID" value="CapteP227615"/>
    <property type="gene ID" value="CapteG227615"/>
</dbReference>
<name>R7UT95_CAPTE</name>
<dbReference type="EC" id="4.3.1.17" evidence="3"/>
<dbReference type="STRING" id="283909.R7UT95"/>
<keyword evidence="12" id="KW-1185">Reference proteome</keyword>
<evidence type="ECO:0000256" key="4">
    <source>
        <dbReference type="ARBA" id="ARBA00022898"/>
    </source>
</evidence>
<comment type="similarity">
    <text evidence="2">Belongs to the serine/threonine dehydratase family.</text>
</comment>
<evidence type="ECO:0000313" key="10">
    <source>
        <dbReference type="EMBL" id="ELU06591.1"/>
    </source>
</evidence>
<evidence type="ECO:0000256" key="3">
    <source>
        <dbReference type="ARBA" id="ARBA00012093"/>
    </source>
</evidence>
<dbReference type="GO" id="GO:0006567">
    <property type="term" value="P:L-threonine catabolic process"/>
    <property type="evidence" value="ECO:0007669"/>
    <property type="project" value="TreeGrafter"/>
</dbReference>
<dbReference type="InterPro" id="IPR001926">
    <property type="entry name" value="TrpB-like_PALP"/>
</dbReference>
<evidence type="ECO:0000256" key="2">
    <source>
        <dbReference type="ARBA" id="ARBA00010869"/>
    </source>
</evidence>
<comment type="catalytic activity">
    <reaction evidence="8">
        <text>L-serine = pyruvate + NH4(+)</text>
        <dbReference type="Rhea" id="RHEA:19169"/>
        <dbReference type="ChEBI" id="CHEBI:15361"/>
        <dbReference type="ChEBI" id="CHEBI:28938"/>
        <dbReference type="ChEBI" id="CHEBI:33384"/>
        <dbReference type="EC" id="4.3.1.17"/>
    </reaction>
</comment>
<feature type="domain" description="Tryptophan synthase beta chain-like PALP" evidence="9">
    <location>
        <begin position="25"/>
        <end position="309"/>
    </location>
</feature>
<dbReference type="GO" id="GO:0004794">
    <property type="term" value="F:threonine deaminase activity"/>
    <property type="evidence" value="ECO:0007669"/>
    <property type="project" value="TreeGrafter"/>
</dbReference>
<evidence type="ECO:0000259" key="9">
    <source>
        <dbReference type="Pfam" id="PF00291"/>
    </source>
</evidence>
<dbReference type="PANTHER" id="PTHR48078">
    <property type="entry name" value="THREONINE DEHYDRATASE, MITOCHONDRIAL-RELATED"/>
    <property type="match status" value="1"/>
</dbReference>
<dbReference type="EMBL" id="KB300512">
    <property type="protein sequence ID" value="ELU06591.1"/>
    <property type="molecule type" value="Genomic_DNA"/>
</dbReference>
<comment type="cofactor">
    <cofactor evidence="1">
        <name>pyridoxal 5'-phosphate</name>
        <dbReference type="ChEBI" id="CHEBI:597326"/>
    </cofactor>
</comment>
<keyword evidence="4" id="KW-0663">Pyridoxal phosphate</keyword>
<dbReference type="PANTHER" id="PTHR48078:SF6">
    <property type="entry name" value="L-THREONINE DEHYDRATASE CATABOLIC TDCB"/>
    <property type="match status" value="1"/>
</dbReference>
<dbReference type="SUPFAM" id="SSF53686">
    <property type="entry name" value="Tryptophan synthase beta subunit-like PLP-dependent enzymes"/>
    <property type="match status" value="1"/>
</dbReference>
<dbReference type="AlphaFoldDB" id="R7UT95"/>
<evidence type="ECO:0000256" key="8">
    <source>
        <dbReference type="ARBA" id="ARBA00049406"/>
    </source>
</evidence>
<evidence type="ECO:0000256" key="5">
    <source>
        <dbReference type="ARBA" id="ARBA00023239"/>
    </source>
</evidence>
<dbReference type="OMA" id="HENMQAT"/>
<dbReference type="FunFam" id="3.40.50.1100:FF:000005">
    <property type="entry name" value="Threonine dehydratase catabolic"/>
    <property type="match status" value="1"/>
</dbReference>
<dbReference type="EMBL" id="AMQN01007363">
    <property type="status" value="NOT_ANNOTATED_CDS"/>
    <property type="molecule type" value="Genomic_DNA"/>
</dbReference>
<dbReference type="Gene3D" id="3.40.50.1100">
    <property type="match status" value="2"/>
</dbReference>
<dbReference type="OrthoDB" id="4418812at2759"/>
<proteinExistence type="inferred from homology"/>
<dbReference type="Pfam" id="PF00291">
    <property type="entry name" value="PALP"/>
    <property type="match status" value="1"/>
</dbReference>
<dbReference type="InterPro" id="IPR000634">
    <property type="entry name" value="Ser/Thr_deHydtase_PyrdxlP-BS"/>
</dbReference>
<organism evidence="10">
    <name type="scientific">Capitella teleta</name>
    <name type="common">Polychaete worm</name>
    <dbReference type="NCBI Taxonomy" id="283909"/>
    <lineage>
        <taxon>Eukaryota</taxon>
        <taxon>Metazoa</taxon>
        <taxon>Spiralia</taxon>
        <taxon>Lophotrochozoa</taxon>
        <taxon>Annelida</taxon>
        <taxon>Polychaeta</taxon>
        <taxon>Sedentaria</taxon>
        <taxon>Scolecida</taxon>
        <taxon>Capitellidae</taxon>
        <taxon>Capitella</taxon>
    </lineage>
</organism>
<evidence type="ECO:0000256" key="1">
    <source>
        <dbReference type="ARBA" id="ARBA00001933"/>
    </source>
</evidence>
<evidence type="ECO:0000313" key="12">
    <source>
        <dbReference type="Proteomes" id="UP000014760"/>
    </source>
</evidence>
<reference evidence="11" key="3">
    <citation type="submission" date="2015-06" db="UniProtKB">
        <authorList>
            <consortium name="EnsemblMetazoa"/>
        </authorList>
    </citation>
    <scope>IDENTIFICATION</scope>
</reference>